<keyword evidence="2" id="KW-1185">Reference proteome</keyword>
<gene>
    <name evidence="1" type="ORF">NIES37_03820</name>
</gene>
<dbReference type="RefSeq" id="WP_096573670.1">
    <property type="nucleotide sequence ID" value="NZ_CAWNJS010000001.1"/>
</dbReference>
<accession>A0A1Z4MSM7</accession>
<proteinExistence type="predicted"/>
<dbReference type="Proteomes" id="UP000218785">
    <property type="component" value="Chromosome"/>
</dbReference>
<dbReference type="KEGG" id="ttq:NIES37_03820"/>
<evidence type="ECO:0000313" key="1">
    <source>
        <dbReference type="EMBL" id="BAY96449.1"/>
    </source>
</evidence>
<name>A0A1Z4MSM7_9CYAN</name>
<dbReference type="EMBL" id="AP018248">
    <property type="protein sequence ID" value="BAY96449.1"/>
    <property type="molecule type" value="Genomic_DNA"/>
</dbReference>
<dbReference type="AlphaFoldDB" id="A0A1Z4MSM7"/>
<reference evidence="1 2" key="1">
    <citation type="submission" date="2017-06" db="EMBL/GenBank/DDBJ databases">
        <title>Genome sequencing of cyanobaciteial culture collection at National Institute for Environmental Studies (NIES).</title>
        <authorList>
            <person name="Hirose Y."/>
            <person name="Shimura Y."/>
            <person name="Fujisawa T."/>
            <person name="Nakamura Y."/>
            <person name="Kawachi M."/>
        </authorList>
    </citation>
    <scope>NUCLEOTIDE SEQUENCE [LARGE SCALE GENOMIC DNA]</scope>
    <source>
        <strain evidence="1 2">NIES-37</strain>
    </source>
</reference>
<organism evidence="1 2">
    <name type="scientific">Tolypothrix tenuis PCC 7101</name>
    <dbReference type="NCBI Taxonomy" id="231146"/>
    <lineage>
        <taxon>Bacteria</taxon>
        <taxon>Bacillati</taxon>
        <taxon>Cyanobacteriota</taxon>
        <taxon>Cyanophyceae</taxon>
        <taxon>Nostocales</taxon>
        <taxon>Tolypothrichaceae</taxon>
        <taxon>Tolypothrix</taxon>
    </lineage>
</organism>
<protein>
    <submittedName>
        <fullName evidence="1">Uncharacterized protein</fullName>
    </submittedName>
</protein>
<sequence>MLENNHTITITLNEYLYEMLEKIKQRPGMFLGKSSITRLRAFLDGYMSSREDLGLPPTQQEIEFNQFPDWIQTRFKITSAQGWDSIILFYSTDERDALNNFFELFEQFRNGESARREAINQEQVIESQHSLIPQ</sequence>
<evidence type="ECO:0000313" key="2">
    <source>
        <dbReference type="Proteomes" id="UP000218785"/>
    </source>
</evidence>